<keyword evidence="8" id="KW-0479">Metal-binding</keyword>
<dbReference type="InterPro" id="IPR004099">
    <property type="entry name" value="Pyr_nucl-diS_OxRdtase_dimer"/>
</dbReference>
<evidence type="ECO:0000256" key="6">
    <source>
        <dbReference type="ARBA" id="ARBA00023157"/>
    </source>
</evidence>
<feature type="non-terminal residue" evidence="12">
    <location>
        <position position="1144"/>
    </location>
</feature>
<dbReference type="Proteomes" id="UP001211065">
    <property type="component" value="Unassembled WGS sequence"/>
</dbReference>
<dbReference type="InterPro" id="IPR016156">
    <property type="entry name" value="FAD/NAD-linked_Rdtase_dimer_sf"/>
</dbReference>
<feature type="compositionally biased region" description="Polar residues" evidence="10">
    <location>
        <begin position="40"/>
        <end position="53"/>
    </location>
</feature>
<dbReference type="GO" id="GO:0003723">
    <property type="term" value="F:RNA binding"/>
    <property type="evidence" value="ECO:0007669"/>
    <property type="project" value="InterPro"/>
</dbReference>
<feature type="compositionally biased region" description="Basic and acidic residues" evidence="10">
    <location>
        <begin position="649"/>
        <end position="665"/>
    </location>
</feature>
<evidence type="ECO:0000256" key="10">
    <source>
        <dbReference type="SAM" id="MobiDB-lite"/>
    </source>
</evidence>
<dbReference type="InterPro" id="IPR013087">
    <property type="entry name" value="Znf_C2H2_type"/>
</dbReference>
<sequence>MQEPALDEFGRDIKDAEERGRSPTHDFDDSKGRKRRRSTSPKSNQNVNSNSRGNDVYVPHYDRDGYVPGARYGKSDKPIGTTVYDQFGVPIFLPGLTTNNIGVQDPMNFDYLVSLKYFTEYLKQQKKGREPLDDDEVQSKFRKYKENFQCKTVKNFFERHKNEEWFREKYHMEESKTLTTKIAERKKELFKKFINDLDFGKFDSVDFDDTDPTAEVVISEDREDEDMEVEKEKEKEAVSISDAQSKREEMIKLVSEYDYYNIFVKSVPLNFKRSNVEALFSEAPGFKYFEISEPNPMRNFNRIGWIVFEDEESCKNAIPLLNQKRLDDFTFPIAPSIISVPKHRFVPFQLGCLERLQKDLAQIKTLGRFLDEESGLGDGIKAVEDRLAIILNNDAMTDEFDLDAKQSKEIKDLKKSVDFYTVYLRRVHLFDYYSGCENSSPEDFLRRHVHFRTRAKTDHFADKFLEKLDMKIQLRINKPFDGEDVVKMGGRNFEEEAEKEADNNIIKESEAKFRCKVCQKLFKGEEFVKKHVRAKHQNLFDDLTLQIQFFNAFARDPNKILPPQNQQHQPPQLPLQFLPMGMGGMPAFNNFNPGHGRGNDFGRGGHHMGGHHHEMYQQGGRGGFQGGQQQRGNYRGGRGRGSYNNRGDNNNRQDFKHTREVNNRQDTRSFRSYVDLDAPPEDPYDVVVIGGGPGGYVAAIKAAQLGLKTACIEGRGALGGTCLNVGCIPSKSLLNNSHLYHVANHEFTKRGIKVDNLSVDLPKMLQAKDKSVKQLTGGIEFLFKKNKADYIKGWGKLESANEISVTAQDGSKSNISAKNIIIATGSEASPFPGIEVDEEVIVTSTGALSLKKIPEKMMVIGGGVIGLELGSVWGRLGAEVTTVEYLDSIGAGMDAEIAKSFQKILAKQGMKFNLGTKVVSAKKNSNGKVDVITESAAGGSQTTTEVDVVLLSIGRRPFTKDLGLSEVGIEVDNKGRVKIDAEFKTNIPNIRAIGDVVQGAMLAHKAEEEGIAAVEYIAGGHGHVNYGAIPSVVYTHPEVAWVGLNEAEAKSQGIEYKIGSFPFSANSRAKTMDDADGLIKVLADAKTDRIIGAHIIGPGAGEMIAEAVIAIEYGASSEDIARTCHAHPTLSEGFKEACMATYDK</sequence>
<comment type="miscellaneous">
    <text evidence="9">The active site is a redox-active disulfide bond.</text>
</comment>
<dbReference type="InterPro" id="IPR050151">
    <property type="entry name" value="Class-I_Pyr_Nuc-Dis_Oxidored"/>
</dbReference>
<dbReference type="GO" id="GO:0006103">
    <property type="term" value="P:2-oxoglutarate metabolic process"/>
    <property type="evidence" value="ECO:0007669"/>
    <property type="project" value="TreeGrafter"/>
</dbReference>
<evidence type="ECO:0000256" key="2">
    <source>
        <dbReference type="ARBA" id="ARBA00022630"/>
    </source>
</evidence>
<dbReference type="InterPro" id="IPR023753">
    <property type="entry name" value="FAD/NAD-binding_dom"/>
</dbReference>
<reference evidence="12" key="1">
    <citation type="submission" date="2020-05" db="EMBL/GenBank/DDBJ databases">
        <title>Phylogenomic resolution of chytrid fungi.</title>
        <authorList>
            <person name="Stajich J.E."/>
            <person name="Amses K."/>
            <person name="Simmons R."/>
            <person name="Seto K."/>
            <person name="Myers J."/>
            <person name="Bonds A."/>
            <person name="Quandt C.A."/>
            <person name="Barry K."/>
            <person name="Liu P."/>
            <person name="Grigoriev I."/>
            <person name="Longcore J.E."/>
            <person name="James T.Y."/>
        </authorList>
    </citation>
    <scope>NUCLEOTIDE SEQUENCE</scope>
    <source>
        <strain evidence="12">JEL0476</strain>
    </source>
</reference>
<dbReference type="GO" id="GO:0050660">
    <property type="term" value="F:flavin adenine dinucleotide binding"/>
    <property type="evidence" value="ECO:0007669"/>
    <property type="project" value="InterPro"/>
</dbReference>
<dbReference type="EMBL" id="JADGJW010000120">
    <property type="protein sequence ID" value="KAJ3223706.1"/>
    <property type="molecule type" value="Genomic_DNA"/>
</dbReference>
<dbReference type="GO" id="GO:0008270">
    <property type="term" value="F:zinc ion binding"/>
    <property type="evidence" value="ECO:0007669"/>
    <property type="project" value="UniProtKB-KW"/>
</dbReference>
<dbReference type="PROSITE" id="PS00076">
    <property type="entry name" value="PYRIDINE_REDOX_1"/>
    <property type="match status" value="1"/>
</dbReference>
<dbReference type="SUPFAM" id="SSF51905">
    <property type="entry name" value="FAD/NAD(P)-binding domain"/>
    <property type="match status" value="1"/>
</dbReference>
<dbReference type="GO" id="GO:0045252">
    <property type="term" value="C:oxoglutarate dehydrogenase complex"/>
    <property type="evidence" value="ECO:0007669"/>
    <property type="project" value="TreeGrafter"/>
</dbReference>
<dbReference type="InterPro" id="IPR036188">
    <property type="entry name" value="FAD/NAD-bd_sf"/>
</dbReference>
<dbReference type="InterPro" id="IPR035979">
    <property type="entry name" value="RBD_domain_sf"/>
</dbReference>
<evidence type="ECO:0000256" key="7">
    <source>
        <dbReference type="ARBA" id="ARBA00023284"/>
    </source>
</evidence>
<evidence type="ECO:0000313" key="13">
    <source>
        <dbReference type="Proteomes" id="UP001211065"/>
    </source>
</evidence>
<dbReference type="PROSITE" id="PS50157">
    <property type="entry name" value="ZINC_FINGER_C2H2_2"/>
    <property type="match status" value="1"/>
</dbReference>
<dbReference type="Pfam" id="PF04959">
    <property type="entry name" value="ARS2"/>
    <property type="match status" value="1"/>
</dbReference>
<dbReference type="Pfam" id="PF12066">
    <property type="entry name" value="SERRATE_Ars2_N"/>
    <property type="match status" value="1"/>
</dbReference>
<dbReference type="FunFam" id="3.30.390.30:FF:000001">
    <property type="entry name" value="Dihydrolipoyl dehydrogenase"/>
    <property type="match status" value="1"/>
</dbReference>
<keyword evidence="13" id="KW-1185">Reference proteome</keyword>
<gene>
    <name evidence="12" type="primary">LPD1_1</name>
    <name evidence="12" type="ORF">HK099_000818</name>
</gene>
<dbReference type="Gene3D" id="3.50.50.60">
    <property type="entry name" value="FAD/NAD(P)-binding domain"/>
    <property type="match status" value="2"/>
</dbReference>
<dbReference type="FunFam" id="3.50.50.60:FF:000001">
    <property type="entry name" value="Dihydrolipoyl dehydrogenase, mitochondrial"/>
    <property type="match status" value="1"/>
</dbReference>
<dbReference type="Gene3D" id="3.30.390.30">
    <property type="match status" value="1"/>
</dbReference>
<dbReference type="AlphaFoldDB" id="A0AAD5U3Z9"/>
<dbReference type="InterPro" id="IPR021933">
    <property type="entry name" value="SERRATE/Ars2_N"/>
</dbReference>
<proteinExistence type="inferred from homology"/>
<feature type="region of interest" description="Disordered" evidence="10">
    <location>
        <begin position="1"/>
        <end position="60"/>
    </location>
</feature>
<evidence type="ECO:0000256" key="1">
    <source>
        <dbReference type="ARBA" id="ARBA00007532"/>
    </source>
</evidence>
<dbReference type="Pfam" id="PF07992">
    <property type="entry name" value="Pyr_redox_2"/>
    <property type="match status" value="1"/>
</dbReference>
<evidence type="ECO:0000256" key="4">
    <source>
        <dbReference type="ARBA" id="ARBA00023002"/>
    </source>
</evidence>
<dbReference type="GO" id="GO:0005739">
    <property type="term" value="C:mitochondrion"/>
    <property type="evidence" value="ECO:0007669"/>
    <property type="project" value="TreeGrafter"/>
</dbReference>
<feature type="compositionally biased region" description="Basic and acidic residues" evidence="10">
    <location>
        <begin position="8"/>
        <end position="31"/>
    </location>
</feature>
<dbReference type="Pfam" id="PF00076">
    <property type="entry name" value="RRM_1"/>
    <property type="match status" value="1"/>
</dbReference>
<dbReference type="PANTHER" id="PTHR22912">
    <property type="entry name" value="DISULFIDE OXIDOREDUCTASE"/>
    <property type="match status" value="1"/>
</dbReference>
<dbReference type="Pfam" id="PF02852">
    <property type="entry name" value="Pyr_redox_dim"/>
    <property type="match status" value="1"/>
</dbReference>
<accession>A0AAD5U3Z9</accession>
<comment type="caution">
    <text evidence="12">The sequence shown here is derived from an EMBL/GenBank/DDBJ whole genome shotgun (WGS) entry which is preliminary data.</text>
</comment>
<comment type="catalytic activity">
    <reaction evidence="9">
        <text>N(6)-[(R)-dihydrolipoyl]-L-lysyl-[protein] + NAD(+) = N(6)-[(R)-lipoyl]-L-lysyl-[protein] + NADH + H(+)</text>
        <dbReference type="Rhea" id="RHEA:15045"/>
        <dbReference type="Rhea" id="RHEA-COMP:10474"/>
        <dbReference type="Rhea" id="RHEA-COMP:10475"/>
        <dbReference type="ChEBI" id="CHEBI:15378"/>
        <dbReference type="ChEBI" id="CHEBI:57540"/>
        <dbReference type="ChEBI" id="CHEBI:57945"/>
        <dbReference type="ChEBI" id="CHEBI:83099"/>
        <dbReference type="ChEBI" id="CHEBI:83100"/>
        <dbReference type="EC" id="1.8.1.4"/>
    </reaction>
</comment>
<evidence type="ECO:0000256" key="8">
    <source>
        <dbReference type="PROSITE-ProRule" id="PRU00042"/>
    </source>
</evidence>
<dbReference type="InterPro" id="IPR012677">
    <property type="entry name" value="Nucleotide-bd_a/b_plait_sf"/>
</dbReference>
<dbReference type="EC" id="1.8.1.4" evidence="9"/>
<comment type="cofactor">
    <cofactor evidence="9">
        <name>FAD</name>
        <dbReference type="ChEBI" id="CHEBI:57692"/>
    </cofactor>
    <text evidence="9">Binds 1 FAD per subunit.</text>
</comment>
<dbReference type="InterPro" id="IPR000504">
    <property type="entry name" value="RRM_dom"/>
</dbReference>
<dbReference type="PANTHER" id="PTHR22912:SF151">
    <property type="entry name" value="DIHYDROLIPOYL DEHYDROGENASE, MITOCHONDRIAL"/>
    <property type="match status" value="1"/>
</dbReference>
<dbReference type="PROSITE" id="PS00028">
    <property type="entry name" value="ZINC_FINGER_C2H2_1"/>
    <property type="match status" value="1"/>
</dbReference>
<keyword evidence="7 9" id="KW-0676">Redox-active center</keyword>
<dbReference type="CDD" id="cd00590">
    <property type="entry name" value="RRM_SF"/>
    <property type="match status" value="1"/>
</dbReference>
<organism evidence="12 13">
    <name type="scientific">Clydaea vesicula</name>
    <dbReference type="NCBI Taxonomy" id="447962"/>
    <lineage>
        <taxon>Eukaryota</taxon>
        <taxon>Fungi</taxon>
        <taxon>Fungi incertae sedis</taxon>
        <taxon>Chytridiomycota</taxon>
        <taxon>Chytridiomycota incertae sedis</taxon>
        <taxon>Chytridiomycetes</taxon>
        <taxon>Lobulomycetales</taxon>
        <taxon>Lobulomycetaceae</taxon>
        <taxon>Clydaea</taxon>
    </lineage>
</organism>
<feature type="region of interest" description="Disordered" evidence="10">
    <location>
        <begin position="606"/>
        <end position="665"/>
    </location>
</feature>
<keyword evidence="8" id="KW-0863">Zinc-finger</keyword>
<dbReference type="InterPro" id="IPR007042">
    <property type="entry name" value="SERRATE/Ars2_C"/>
</dbReference>
<dbReference type="SUPFAM" id="SSF55424">
    <property type="entry name" value="FAD/NAD-linked reductases, dimerisation (C-terminal) domain"/>
    <property type="match status" value="1"/>
</dbReference>
<dbReference type="PRINTS" id="PR00368">
    <property type="entry name" value="FADPNR"/>
</dbReference>
<protein>
    <recommendedName>
        <fullName evidence="9">Dihydrolipoyl dehydrogenase</fullName>
        <ecNumber evidence="9">1.8.1.4</ecNumber>
    </recommendedName>
</protein>
<dbReference type="InterPro" id="IPR006258">
    <property type="entry name" value="Lipoamide_DH"/>
</dbReference>
<evidence type="ECO:0000256" key="3">
    <source>
        <dbReference type="ARBA" id="ARBA00022827"/>
    </source>
</evidence>
<dbReference type="PRINTS" id="PR00411">
    <property type="entry name" value="PNDRDTASEI"/>
</dbReference>
<feature type="domain" description="C2H2-type" evidence="11">
    <location>
        <begin position="513"/>
        <end position="536"/>
    </location>
</feature>
<evidence type="ECO:0000256" key="9">
    <source>
        <dbReference type="RuleBase" id="RU003692"/>
    </source>
</evidence>
<keyword evidence="5 9" id="KW-0520">NAD</keyword>
<keyword evidence="6" id="KW-1015">Disulfide bond</keyword>
<evidence type="ECO:0000256" key="5">
    <source>
        <dbReference type="ARBA" id="ARBA00023027"/>
    </source>
</evidence>
<keyword evidence="3 9" id="KW-0274">FAD</keyword>
<comment type="similarity">
    <text evidence="1 9">Belongs to the class-I pyridine nucleotide-disulfide oxidoreductase family.</text>
</comment>
<dbReference type="Gene3D" id="3.30.70.330">
    <property type="match status" value="1"/>
</dbReference>
<keyword evidence="4 9" id="KW-0560">Oxidoreductase</keyword>
<dbReference type="InterPro" id="IPR012999">
    <property type="entry name" value="Pyr_OxRdtase_I_AS"/>
</dbReference>
<dbReference type="SUPFAM" id="SSF54928">
    <property type="entry name" value="RNA-binding domain, RBD"/>
    <property type="match status" value="1"/>
</dbReference>
<dbReference type="GO" id="GO:0004148">
    <property type="term" value="F:dihydrolipoyl dehydrogenase (NADH) activity"/>
    <property type="evidence" value="ECO:0007669"/>
    <property type="project" value="UniProtKB-EC"/>
</dbReference>
<keyword evidence="2 9" id="KW-0285">Flavoprotein</keyword>
<name>A0AAD5U3Z9_9FUNG</name>
<dbReference type="NCBIfam" id="TIGR01350">
    <property type="entry name" value="lipoamide_DH"/>
    <property type="match status" value="1"/>
</dbReference>
<evidence type="ECO:0000259" key="11">
    <source>
        <dbReference type="PROSITE" id="PS50157"/>
    </source>
</evidence>
<keyword evidence="8" id="KW-0862">Zinc</keyword>
<evidence type="ECO:0000313" key="12">
    <source>
        <dbReference type="EMBL" id="KAJ3223706.1"/>
    </source>
</evidence>